<keyword evidence="5" id="KW-1185">Reference proteome</keyword>
<feature type="transmembrane region" description="Helical" evidence="1">
    <location>
        <begin position="44"/>
        <end position="66"/>
    </location>
</feature>
<organism evidence="3 4">
    <name type="scientific">Marivirga lumbricoides</name>
    <dbReference type="NCBI Taxonomy" id="1046115"/>
    <lineage>
        <taxon>Bacteria</taxon>
        <taxon>Pseudomonadati</taxon>
        <taxon>Bacteroidota</taxon>
        <taxon>Cytophagia</taxon>
        <taxon>Cytophagales</taxon>
        <taxon>Marivirgaceae</taxon>
        <taxon>Marivirga</taxon>
    </lineage>
</organism>
<proteinExistence type="predicted"/>
<dbReference type="Proteomes" id="UP000240608">
    <property type="component" value="Unassembled WGS sequence"/>
</dbReference>
<sequence length="144" mass="16561">MNNFNALKKILLEFLKLLLIAIVQISLIFIFSSTESLAFLVHESAYLMVGFLFVSMSFIHFVNGIAFRLEPHKRGGQLFAAIIMRLLMSLVFVLIMVYFGIEHKVTFALNFFVLYLSYMLFEIKGVMTNLREISATTDKAFKND</sequence>
<feature type="transmembrane region" description="Helical" evidence="1">
    <location>
        <begin position="12"/>
        <end position="32"/>
    </location>
</feature>
<feature type="transmembrane region" description="Helical" evidence="1">
    <location>
        <begin position="78"/>
        <end position="99"/>
    </location>
</feature>
<name>A0A2T4DJK0_9BACT</name>
<feature type="transmembrane region" description="Helical" evidence="1">
    <location>
        <begin position="105"/>
        <end position="121"/>
    </location>
</feature>
<reference evidence="2" key="4">
    <citation type="submission" date="2024-05" db="EMBL/GenBank/DDBJ databases">
        <authorList>
            <person name="Sun Q."/>
            <person name="Zhou Y."/>
        </authorList>
    </citation>
    <scope>NUCLEOTIDE SEQUENCE</scope>
    <source>
        <strain evidence="2">CGMCC 1.10832</strain>
    </source>
</reference>
<evidence type="ECO:0000313" key="5">
    <source>
        <dbReference type="Proteomes" id="UP000636010"/>
    </source>
</evidence>
<reference evidence="3 4" key="2">
    <citation type="submission" date="2018-03" db="EMBL/GenBank/DDBJ databases">
        <title>Cross-interface Injection: A General Nanoliter Liquid Handling Method Applied to Single Cells Genome Amplification Automated Nanoliter Liquid Handling Applied to Single Cell Multiple Displacement Amplification.</title>
        <authorList>
            <person name="Yun J."/>
            <person name="Xu P."/>
            <person name="Xu J."/>
            <person name="Dai X."/>
            <person name="Wang Y."/>
            <person name="Zheng X."/>
            <person name="Cao C."/>
            <person name="Yi Q."/>
            <person name="Zhu Y."/>
            <person name="Wang L."/>
            <person name="Dong Z."/>
            <person name="Huang Y."/>
            <person name="Huang L."/>
            <person name="Du W."/>
        </authorList>
    </citation>
    <scope>NUCLEOTIDE SEQUENCE [LARGE SCALE GENOMIC DNA]</scope>
    <source>
        <strain evidence="3 4">Z-D1-2</strain>
    </source>
</reference>
<comment type="caution">
    <text evidence="3">The sequence shown here is derived from an EMBL/GenBank/DDBJ whole genome shotgun (WGS) entry which is preliminary data.</text>
</comment>
<dbReference type="EMBL" id="PYVU01000145">
    <property type="protein sequence ID" value="PTB93983.1"/>
    <property type="molecule type" value="Genomic_DNA"/>
</dbReference>
<evidence type="ECO:0000313" key="4">
    <source>
        <dbReference type="Proteomes" id="UP000240608"/>
    </source>
</evidence>
<accession>A0A2T4DJK0</accession>
<reference evidence="5" key="3">
    <citation type="journal article" date="2019" name="Int. J. Syst. Evol. Microbiol.">
        <title>The Global Catalogue of Microorganisms (GCM) 10K type strain sequencing project: providing services to taxonomists for standard genome sequencing and annotation.</title>
        <authorList>
            <consortium name="The Broad Institute Genomics Platform"/>
            <consortium name="The Broad Institute Genome Sequencing Center for Infectious Disease"/>
            <person name="Wu L."/>
            <person name="Ma J."/>
        </authorList>
    </citation>
    <scope>NUCLEOTIDE SEQUENCE [LARGE SCALE GENOMIC DNA]</scope>
    <source>
        <strain evidence="5">CGMCC 1.10832</strain>
    </source>
</reference>
<dbReference type="AlphaFoldDB" id="A0A2T4DJK0"/>
<gene>
    <name evidence="3" type="ORF">C9994_12530</name>
    <name evidence="2" type="ORF">GCM10011506_40970</name>
</gene>
<dbReference type="Proteomes" id="UP000636010">
    <property type="component" value="Unassembled WGS sequence"/>
</dbReference>
<keyword evidence="1" id="KW-0472">Membrane</keyword>
<evidence type="ECO:0000313" key="2">
    <source>
        <dbReference type="EMBL" id="GGC51041.1"/>
    </source>
</evidence>
<keyword evidence="1" id="KW-1133">Transmembrane helix</keyword>
<dbReference type="EMBL" id="BMEC01000015">
    <property type="protein sequence ID" value="GGC51041.1"/>
    <property type="molecule type" value="Genomic_DNA"/>
</dbReference>
<reference evidence="2" key="1">
    <citation type="journal article" date="2014" name="Int. J. Syst. Evol. Microbiol.">
        <title>Complete genome of a new Firmicutes species belonging to the dominant human colonic microbiota ('Ruminococcus bicirculans') reveals two chromosomes and a selective capacity to utilize plant glucans.</title>
        <authorList>
            <consortium name="NISC Comparative Sequencing Program"/>
            <person name="Wegmann U."/>
            <person name="Louis P."/>
            <person name="Goesmann A."/>
            <person name="Henrissat B."/>
            <person name="Duncan S.H."/>
            <person name="Flint H.J."/>
        </authorList>
    </citation>
    <scope>NUCLEOTIDE SEQUENCE</scope>
    <source>
        <strain evidence="2">CGMCC 1.10832</strain>
    </source>
</reference>
<evidence type="ECO:0000256" key="1">
    <source>
        <dbReference type="SAM" id="Phobius"/>
    </source>
</evidence>
<protein>
    <submittedName>
        <fullName evidence="3">Uncharacterized protein</fullName>
    </submittedName>
</protein>
<evidence type="ECO:0000313" key="3">
    <source>
        <dbReference type="EMBL" id="PTB93983.1"/>
    </source>
</evidence>
<keyword evidence="1" id="KW-0812">Transmembrane</keyword>